<evidence type="ECO:0000256" key="7">
    <source>
        <dbReference type="ARBA" id="ARBA00023065"/>
    </source>
</evidence>
<dbReference type="InterPro" id="IPR032880">
    <property type="entry name" value="CSC1/OSCA1-like_N"/>
</dbReference>
<keyword evidence="4 10" id="KW-0812">Transmembrane</keyword>
<dbReference type="PANTHER" id="PTHR13018:SF100">
    <property type="entry name" value="CSC1-LIKE PROTEIN ERD4"/>
    <property type="match status" value="1"/>
</dbReference>
<dbReference type="Gramene" id="AUR62030128-RA">
    <property type="protein sequence ID" value="AUR62030128-RA:cds"/>
    <property type="gene ID" value="AUR62030128"/>
</dbReference>
<dbReference type="GO" id="GO:0005227">
    <property type="term" value="F:calcium-activated cation channel activity"/>
    <property type="evidence" value="ECO:0007669"/>
    <property type="project" value="InterPro"/>
</dbReference>
<keyword evidence="8 10" id="KW-0472">Membrane</keyword>
<keyword evidence="7" id="KW-0406">Ion transport</keyword>
<reference evidence="14" key="1">
    <citation type="journal article" date="2017" name="Nature">
        <title>The genome of Chenopodium quinoa.</title>
        <authorList>
            <person name="Jarvis D.E."/>
            <person name="Ho Y.S."/>
            <person name="Lightfoot D.J."/>
            <person name="Schmoeckel S.M."/>
            <person name="Li B."/>
            <person name="Borm T.J.A."/>
            <person name="Ohyanagi H."/>
            <person name="Mineta K."/>
            <person name="Michell C.T."/>
            <person name="Saber N."/>
            <person name="Kharbatia N.M."/>
            <person name="Rupper R.R."/>
            <person name="Sharp A.R."/>
            <person name="Dally N."/>
            <person name="Boughton B.A."/>
            <person name="Woo Y.H."/>
            <person name="Gao G."/>
            <person name="Schijlen E.G.W.M."/>
            <person name="Guo X."/>
            <person name="Momin A.A."/>
            <person name="Negrao S."/>
            <person name="Al-Babili S."/>
            <person name="Gehring C."/>
            <person name="Roessner U."/>
            <person name="Jung C."/>
            <person name="Murphy K."/>
            <person name="Arold S.T."/>
            <person name="Gojobori T."/>
            <person name="van der Linden C.G."/>
            <person name="van Loo E.N."/>
            <person name="Jellen E.N."/>
            <person name="Maughan P.J."/>
            <person name="Tester M."/>
        </authorList>
    </citation>
    <scope>NUCLEOTIDE SEQUENCE [LARGE SCALE GENOMIC DNA]</scope>
    <source>
        <strain evidence="14">cv. PI 614886</strain>
    </source>
</reference>
<dbReference type="EnsemblPlants" id="AUR62030128-RA">
    <property type="protein sequence ID" value="AUR62030128-RA:cds"/>
    <property type="gene ID" value="AUR62030128"/>
</dbReference>
<dbReference type="Proteomes" id="UP000596660">
    <property type="component" value="Unplaced"/>
</dbReference>
<evidence type="ECO:0000256" key="6">
    <source>
        <dbReference type="ARBA" id="ARBA00022989"/>
    </source>
</evidence>
<feature type="domain" description="CSC1/OSCA1-like N-terminal transmembrane" evidence="12">
    <location>
        <begin position="2"/>
        <end position="94"/>
    </location>
</feature>
<dbReference type="InterPro" id="IPR045122">
    <property type="entry name" value="Csc1-like"/>
</dbReference>
<reference evidence="14" key="2">
    <citation type="submission" date="2021-03" db="UniProtKB">
        <authorList>
            <consortium name="EnsemblPlants"/>
        </authorList>
    </citation>
    <scope>IDENTIFICATION</scope>
</reference>
<sequence>MLLFTWLSGKPGNHEIYFPNRILKGMEPSSRTRNPISWIKEAISSSENDIIAVSGVDTAVYFVFLSTAFSMMVLAGIVLLPSLLPLSITDHSVQTAITPPSNGTFQATALMSSEVRAEQFAVLVRDIPPPLEGETRKEQVNSYFKAIYQIRSYRSMVVTDNTKVNKMWEELEGYRKQLVRAETVYAQSKTIDKPEGIRPMNRIGFLGLCGKNVDTIEYCNEKINELISKMETEQKSNLKRQTAFFSTRILFEQGGCCFCCSEFTCQNERTLWTVEDAPEPRQLIWSNLSLQFYMREVRKYVVYITVALMVVFYMIPITMISAFTTLGKLVKLMPFIKPVVDIAPIRTVLEALSSSTCSHNIFGPAPKITHVFGLNWKGLPDNATFFLTYVALKFFVGYGLELSRLIPLIIFHLKKKYLCKTEAEVKEAWAPGDFGYATRALKVYVPSFESYGRMWPHMHARFLAALVLYQVTMIALDVVCHELKESPNVERVYRSFVPPSLSSDKLDGDHYGDA</sequence>
<evidence type="ECO:0000256" key="3">
    <source>
        <dbReference type="ARBA" id="ARBA00022448"/>
    </source>
</evidence>
<dbReference type="OMA" id="WPHINAR"/>
<evidence type="ECO:0000256" key="9">
    <source>
        <dbReference type="ARBA" id="ARBA00023303"/>
    </source>
</evidence>
<dbReference type="InterPro" id="IPR003864">
    <property type="entry name" value="CSC1/OSCA1-like_7TM"/>
</dbReference>
<dbReference type="AlphaFoldDB" id="A0A803MIN2"/>
<feature type="transmembrane region" description="Helical" evidence="10">
    <location>
        <begin position="386"/>
        <end position="411"/>
    </location>
</feature>
<evidence type="ECO:0000256" key="4">
    <source>
        <dbReference type="ARBA" id="ARBA00022692"/>
    </source>
</evidence>
<dbReference type="PANTHER" id="PTHR13018">
    <property type="entry name" value="PROBABLE MEMBRANE PROTEIN DUF221-RELATED"/>
    <property type="match status" value="1"/>
</dbReference>
<evidence type="ECO:0000256" key="1">
    <source>
        <dbReference type="ARBA" id="ARBA00004141"/>
    </source>
</evidence>
<evidence type="ECO:0000256" key="8">
    <source>
        <dbReference type="ARBA" id="ARBA00023136"/>
    </source>
</evidence>
<dbReference type="Pfam" id="PF14703">
    <property type="entry name" value="PHM7_cyt"/>
    <property type="match status" value="1"/>
</dbReference>
<evidence type="ECO:0000256" key="10">
    <source>
        <dbReference type="SAM" id="Phobius"/>
    </source>
</evidence>
<evidence type="ECO:0000313" key="15">
    <source>
        <dbReference type="Proteomes" id="UP000596660"/>
    </source>
</evidence>
<feature type="transmembrane region" description="Helical" evidence="10">
    <location>
        <begin position="300"/>
        <end position="323"/>
    </location>
</feature>
<feature type="domain" description="CSC1/OSCA1-like 7TM region" evidence="11">
    <location>
        <begin position="377"/>
        <end position="438"/>
    </location>
</feature>
<dbReference type="Pfam" id="PF13967">
    <property type="entry name" value="RSN1_TM"/>
    <property type="match status" value="1"/>
</dbReference>
<dbReference type="GO" id="GO:0005886">
    <property type="term" value="C:plasma membrane"/>
    <property type="evidence" value="ECO:0007669"/>
    <property type="project" value="TreeGrafter"/>
</dbReference>
<evidence type="ECO:0000259" key="11">
    <source>
        <dbReference type="Pfam" id="PF02714"/>
    </source>
</evidence>
<dbReference type="Pfam" id="PF02714">
    <property type="entry name" value="RSN1_7TM"/>
    <property type="match status" value="1"/>
</dbReference>
<evidence type="ECO:0000259" key="12">
    <source>
        <dbReference type="Pfam" id="PF13967"/>
    </source>
</evidence>
<keyword evidence="15" id="KW-1185">Reference proteome</keyword>
<keyword evidence="6 10" id="KW-1133">Transmembrane helix</keyword>
<feature type="domain" description="CSC1/OSCA1-like cytosolic" evidence="13">
    <location>
        <begin position="119"/>
        <end position="287"/>
    </location>
</feature>
<keyword evidence="3" id="KW-0813">Transport</keyword>
<evidence type="ECO:0000256" key="2">
    <source>
        <dbReference type="ARBA" id="ARBA00007779"/>
    </source>
</evidence>
<evidence type="ECO:0000256" key="5">
    <source>
        <dbReference type="ARBA" id="ARBA00022837"/>
    </source>
</evidence>
<keyword evidence="9" id="KW-0407">Ion channel</keyword>
<dbReference type="InterPro" id="IPR027815">
    <property type="entry name" value="CSC1/OSCA1-like_cyt"/>
</dbReference>
<proteinExistence type="inferred from homology"/>
<accession>A0A803MIN2</accession>
<protein>
    <submittedName>
        <fullName evidence="14">Uncharacterized protein</fullName>
    </submittedName>
</protein>
<evidence type="ECO:0000259" key="13">
    <source>
        <dbReference type="Pfam" id="PF14703"/>
    </source>
</evidence>
<keyword evidence="5" id="KW-0106">Calcium</keyword>
<comment type="subcellular location">
    <subcellularLocation>
        <location evidence="1">Membrane</location>
        <topology evidence="1">Multi-pass membrane protein</topology>
    </subcellularLocation>
</comment>
<organism evidence="14 15">
    <name type="scientific">Chenopodium quinoa</name>
    <name type="common">Quinoa</name>
    <dbReference type="NCBI Taxonomy" id="63459"/>
    <lineage>
        <taxon>Eukaryota</taxon>
        <taxon>Viridiplantae</taxon>
        <taxon>Streptophyta</taxon>
        <taxon>Embryophyta</taxon>
        <taxon>Tracheophyta</taxon>
        <taxon>Spermatophyta</taxon>
        <taxon>Magnoliopsida</taxon>
        <taxon>eudicotyledons</taxon>
        <taxon>Gunneridae</taxon>
        <taxon>Pentapetalae</taxon>
        <taxon>Caryophyllales</taxon>
        <taxon>Chenopodiaceae</taxon>
        <taxon>Chenopodioideae</taxon>
        <taxon>Atripliceae</taxon>
        <taxon>Chenopodium</taxon>
    </lineage>
</organism>
<evidence type="ECO:0000313" key="14">
    <source>
        <dbReference type="EnsemblPlants" id="AUR62030128-RA:cds"/>
    </source>
</evidence>
<feature type="transmembrane region" description="Helical" evidence="10">
    <location>
        <begin position="59"/>
        <end position="80"/>
    </location>
</feature>
<comment type="similarity">
    <text evidence="2">Belongs to the CSC1 (TC 1.A.17) family.</text>
</comment>
<name>A0A803MIN2_CHEQI</name>